<comment type="similarity">
    <text evidence="2 11">Belongs to the cation transport ATPase (P-type) (TC 3.A.3) family. Type IB subfamily.</text>
</comment>
<comment type="subcellular location">
    <subcellularLocation>
        <location evidence="1">Cell membrane</location>
        <topology evidence="1">Multi-pass membrane protein</topology>
    </subcellularLocation>
</comment>
<feature type="transmembrane region" description="Helical" evidence="11">
    <location>
        <begin position="256"/>
        <end position="275"/>
    </location>
</feature>
<evidence type="ECO:0000256" key="1">
    <source>
        <dbReference type="ARBA" id="ARBA00004651"/>
    </source>
</evidence>
<dbReference type="Gene3D" id="3.40.50.1000">
    <property type="entry name" value="HAD superfamily/HAD-like"/>
    <property type="match status" value="1"/>
</dbReference>
<dbReference type="PROSITE" id="PS00154">
    <property type="entry name" value="ATPASE_E1_E2"/>
    <property type="match status" value="1"/>
</dbReference>
<dbReference type="NCBIfam" id="TIGR01512">
    <property type="entry name" value="ATPase-IB2_Cd"/>
    <property type="match status" value="1"/>
</dbReference>
<proteinExistence type="inferred from homology"/>
<evidence type="ECO:0000313" key="13">
    <source>
        <dbReference type="EMBL" id="MDV6261930.1"/>
    </source>
</evidence>
<feature type="transmembrane region" description="Helical" evidence="11">
    <location>
        <begin position="596"/>
        <end position="614"/>
    </location>
</feature>
<evidence type="ECO:0000259" key="12">
    <source>
        <dbReference type="Pfam" id="PF00122"/>
    </source>
</evidence>
<evidence type="ECO:0000256" key="6">
    <source>
        <dbReference type="ARBA" id="ARBA00022840"/>
    </source>
</evidence>
<keyword evidence="10 11" id="KW-0472">Membrane</keyword>
<dbReference type="PANTHER" id="PTHR43079">
    <property type="entry name" value="PROBABLE CADMIUM/ZINC-TRANSPORTING ATPASE HMA1"/>
    <property type="match status" value="1"/>
</dbReference>
<dbReference type="InterPro" id="IPR008250">
    <property type="entry name" value="ATPase_P-typ_transduc_dom_A_sf"/>
</dbReference>
<dbReference type="InterPro" id="IPR018303">
    <property type="entry name" value="ATPase_P-typ_P_site"/>
</dbReference>
<evidence type="ECO:0000256" key="5">
    <source>
        <dbReference type="ARBA" id="ARBA00022741"/>
    </source>
</evidence>
<keyword evidence="6 11" id="KW-0067">ATP-binding</keyword>
<dbReference type="Pfam" id="PF00702">
    <property type="entry name" value="Hydrolase"/>
    <property type="match status" value="1"/>
</dbReference>
<keyword evidence="8" id="KW-1278">Translocase</keyword>
<dbReference type="SFLD" id="SFLDF00027">
    <property type="entry name" value="p-type_atpase"/>
    <property type="match status" value="1"/>
</dbReference>
<dbReference type="Gene3D" id="2.70.150.10">
    <property type="entry name" value="Calcium-transporting ATPase, cytoplasmic transduction domain A"/>
    <property type="match status" value="1"/>
</dbReference>
<dbReference type="Pfam" id="PF00122">
    <property type="entry name" value="E1-E2_ATPase"/>
    <property type="match status" value="1"/>
</dbReference>
<dbReference type="InterPro" id="IPR044492">
    <property type="entry name" value="P_typ_ATPase_HD_dom"/>
</dbReference>
<evidence type="ECO:0000256" key="7">
    <source>
        <dbReference type="ARBA" id="ARBA00022842"/>
    </source>
</evidence>
<dbReference type="InterPro" id="IPR051949">
    <property type="entry name" value="Cation_Transport_ATPase"/>
</dbReference>
<dbReference type="NCBIfam" id="TIGR01494">
    <property type="entry name" value="ATPase_P-type"/>
    <property type="match status" value="1"/>
</dbReference>
<evidence type="ECO:0000256" key="2">
    <source>
        <dbReference type="ARBA" id="ARBA00006024"/>
    </source>
</evidence>
<evidence type="ECO:0000256" key="10">
    <source>
        <dbReference type="ARBA" id="ARBA00023136"/>
    </source>
</evidence>
<keyword evidence="3 11" id="KW-0812">Transmembrane</keyword>
<dbReference type="SFLD" id="SFLDG00002">
    <property type="entry name" value="C1.7:_P-type_atpase_like"/>
    <property type="match status" value="1"/>
</dbReference>
<organism evidence="13 14">
    <name type="scientific">Rhodococcoides yunnanense</name>
    <dbReference type="NCBI Taxonomy" id="278209"/>
    <lineage>
        <taxon>Bacteria</taxon>
        <taxon>Bacillati</taxon>
        <taxon>Actinomycetota</taxon>
        <taxon>Actinomycetes</taxon>
        <taxon>Mycobacteriales</taxon>
        <taxon>Nocardiaceae</taxon>
        <taxon>Rhodococcoides</taxon>
    </lineage>
</organism>
<dbReference type="PRINTS" id="PR00119">
    <property type="entry name" value="CATATPASE"/>
</dbReference>
<dbReference type="Proteomes" id="UP001185755">
    <property type="component" value="Unassembled WGS sequence"/>
</dbReference>
<dbReference type="InterPro" id="IPR027256">
    <property type="entry name" value="P-typ_ATPase_IB"/>
</dbReference>
<dbReference type="SUPFAM" id="SSF56784">
    <property type="entry name" value="HAD-like"/>
    <property type="match status" value="1"/>
</dbReference>
<dbReference type="InterPro" id="IPR023299">
    <property type="entry name" value="ATPase_P-typ_cyto_dom_N"/>
</dbReference>
<dbReference type="RefSeq" id="WP_317564439.1">
    <property type="nucleotide sequence ID" value="NZ_JAWLJX010000003.1"/>
</dbReference>
<dbReference type="InterPro" id="IPR059000">
    <property type="entry name" value="ATPase_P-type_domA"/>
</dbReference>
<sequence>MTIDTTSPPEAQRDTPGHVRTPLLAVSEVRWALAATALFLAGLAAQLSGAPSWLFWALYLACYAVGGWESALDGLHALKDKTLDVDLLMIVAALGAAAIGQIFDGALLIVIFATSGALEAVLTRRTADSIRGLLDLAPETATIIDTDGDERRVDAADLRIGDIVLVRPGEHIPGDGVIVDSSSDIDQSSITGESVPVFKTSGDNVFAGTVNGTGAVRLRIDVDSSETVVARIVAMVERASATKANKQLFIEKVEQYYSSGIVAATAAVFAIPMLFGSDLQSALLRAMTFMIVASPCAVVLATMPPLLAAMATAGRHGVLIKSAVVLEQLRLTDVVAFDKTGTLTEGTPRVDRVEAIAGFSEDEVLGVAAAAEVGSENPIGAAIVDYARSRGNTAADATEFESAPGVGVRAHLDGQAVAVTKPVASELDSTIRRIVDECEAAGMTAVLVWVEHRPVGVIGVVDTLRPGTEQAVVDLEAVTGHGAVLLTGDNHSAAQDAARRSGIADVRSGLLPEDKADAVAELQARGSLREGGTPYRVLLVGDGVNDAPALAAADTGVAMGRRGSDLALDTADAVLIRDDLGALATVIDLSRRAHRIVVANLLIAGAFIVVLVAWDLIGTLPLPIGVAGHETSTVIVALNGMRLLSSRAWRVRGAARPGEDRSEAVPDQP</sequence>
<accession>A0ABU4BCM5</accession>
<evidence type="ECO:0000256" key="3">
    <source>
        <dbReference type="ARBA" id="ARBA00022692"/>
    </source>
</evidence>
<comment type="caution">
    <text evidence="13">The sequence shown here is derived from an EMBL/GenBank/DDBJ whole genome shotgun (WGS) entry which is preliminary data.</text>
</comment>
<dbReference type="SUPFAM" id="SSF81665">
    <property type="entry name" value="Calcium ATPase, transmembrane domain M"/>
    <property type="match status" value="1"/>
</dbReference>
<dbReference type="InterPro" id="IPR023298">
    <property type="entry name" value="ATPase_P-typ_TM_dom_sf"/>
</dbReference>
<dbReference type="InterPro" id="IPR023214">
    <property type="entry name" value="HAD_sf"/>
</dbReference>
<keyword evidence="5 11" id="KW-0547">Nucleotide-binding</keyword>
<evidence type="ECO:0000256" key="9">
    <source>
        <dbReference type="ARBA" id="ARBA00022989"/>
    </source>
</evidence>
<reference evidence="13 14" key="1">
    <citation type="submission" date="2023-10" db="EMBL/GenBank/DDBJ databases">
        <title>Development of a sustainable strategy for remediation of hydrocarbon-contaminated territories based on the waste exchange concept.</title>
        <authorList>
            <person name="Krivoruchko A."/>
        </authorList>
    </citation>
    <scope>NUCLEOTIDE SEQUENCE [LARGE SCALE GENOMIC DNA]</scope>
    <source>
        <strain evidence="13 14">IEGM 1323</strain>
    </source>
</reference>
<evidence type="ECO:0000256" key="8">
    <source>
        <dbReference type="ARBA" id="ARBA00022967"/>
    </source>
</evidence>
<dbReference type="SUPFAM" id="SSF81653">
    <property type="entry name" value="Calcium ATPase, transduction domain A"/>
    <property type="match status" value="1"/>
</dbReference>
<protein>
    <submittedName>
        <fullName evidence="13">Heavy metal translocating P-type ATPase</fullName>
    </submittedName>
</protein>
<gene>
    <name evidence="13" type="ORF">R3P96_11300</name>
</gene>
<dbReference type="NCBIfam" id="TIGR01525">
    <property type="entry name" value="ATPase-IB_hvy"/>
    <property type="match status" value="1"/>
</dbReference>
<dbReference type="InterPro" id="IPR036412">
    <property type="entry name" value="HAD-like_sf"/>
</dbReference>
<name>A0ABU4BCM5_9NOCA</name>
<feature type="domain" description="P-type ATPase A" evidence="12">
    <location>
        <begin position="136"/>
        <end position="237"/>
    </location>
</feature>
<feature type="transmembrane region" description="Helical" evidence="11">
    <location>
        <begin position="287"/>
        <end position="311"/>
    </location>
</feature>
<comment type="caution">
    <text evidence="11">Lacks conserved residue(s) required for the propagation of feature annotation.</text>
</comment>
<keyword evidence="11" id="KW-1003">Cell membrane</keyword>
<dbReference type="SFLD" id="SFLDS00003">
    <property type="entry name" value="Haloacid_Dehalogenase"/>
    <property type="match status" value="1"/>
</dbReference>
<evidence type="ECO:0000256" key="11">
    <source>
        <dbReference type="RuleBase" id="RU362081"/>
    </source>
</evidence>
<keyword evidence="9 11" id="KW-1133">Transmembrane helix</keyword>
<evidence type="ECO:0000256" key="4">
    <source>
        <dbReference type="ARBA" id="ARBA00022723"/>
    </source>
</evidence>
<dbReference type="EMBL" id="JAWLJX010000003">
    <property type="protein sequence ID" value="MDV6261930.1"/>
    <property type="molecule type" value="Genomic_DNA"/>
</dbReference>
<keyword evidence="4 11" id="KW-0479">Metal-binding</keyword>
<keyword evidence="7" id="KW-0460">Magnesium</keyword>
<keyword evidence="14" id="KW-1185">Reference proteome</keyword>
<evidence type="ECO:0000313" key="14">
    <source>
        <dbReference type="Proteomes" id="UP001185755"/>
    </source>
</evidence>
<dbReference type="InterPro" id="IPR001757">
    <property type="entry name" value="P_typ_ATPase"/>
</dbReference>
<dbReference type="Gene3D" id="3.40.1110.10">
    <property type="entry name" value="Calcium-transporting ATPase, cytoplasmic domain N"/>
    <property type="match status" value="1"/>
</dbReference>
<dbReference type="PANTHER" id="PTHR43079:SF1">
    <property type="entry name" value="CADMIUM_ZINC-TRANSPORTING ATPASE HMA1, CHLOROPLASTIC-RELATED"/>
    <property type="match status" value="1"/>
</dbReference>